<proteinExistence type="predicted"/>
<feature type="transmembrane region" description="Helical" evidence="1">
    <location>
        <begin position="43"/>
        <end position="65"/>
    </location>
</feature>
<comment type="caution">
    <text evidence="2">The sequence shown here is derived from an EMBL/GenBank/DDBJ whole genome shotgun (WGS) entry which is preliminary data.</text>
</comment>
<keyword evidence="1" id="KW-0812">Transmembrane</keyword>
<feature type="transmembrane region" description="Helical" evidence="1">
    <location>
        <begin position="136"/>
        <end position="156"/>
    </location>
</feature>
<protein>
    <submittedName>
        <fullName evidence="2">Uncharacterized protein</fullName>
    </submittedName>
</protein>
<keyword evidence="1" id="KW-0472">Membrane</keyword>
<feature type="transmembrane region" description="Helical" evidence="1">
    <location>
        <begin position="71"/>
        <end position="92"/>
    </location>
</feature>
<keyword evidence="1" id="KW-1133">Transmembrane helix</keyword>
<accession>A0ABP1RE96</accession>
<organism evidence="2 3">
    <name type="scientific">Orchesella dallaii</name>
    <dbReference type="NCBI Taxonomy" id="48710"/>
    <lineage>
        <taxon>Eukaryota</taxon>
        <taxon>Metazoa</taxon>
        <taxon>Ecdysozoa</taxon>
        <taxon>Arthropoda</taxon>
        <taxon>Hexapoda</taxon>
        <taxon>Collembola</taxon>
        <taxon>Entomobryomorpha</taxon>
        <taxon>Entomobryoidea</taxon>
        <taxon>Orchesellidae</taxon>
        <taxon>Orchesellinae</taxon>
        <taxon>Orchesella</taxon>
    </lineage>
</organism>
<dbReference type="EMBL" id="CAXLJM020000069">
    <property type="protein sequence ID" value="CAL8125388.1"/>
    <property type="molecule type" value="Genomic_DNA"/>
</dbReference>
<keyword evidence="3" id="KW-1185">Reference proteome</keyword>
<evidence type="ECO:0000313" key="3">
    <source>
        <dbReference type="Proteomes" id="UP001642540"/>
    </source>
</evidence>
<dbReference type="Proteomes" id="UP001642540">
    <property type="component" value="Unassembled WGS sequence"/>
</dbReference>
<evidence type="ECO:0000313" key="2">
    <source>
        <dbReference type="EMBL" id="CAL8125388.1"/>
    </source>
</evidence>
<sequence length="254" mass="29123">MFLAEKLWPIFLSHLRVNQIVSQSVHRFDETTKKLILSGAWTILIYKLKLGLAISLVLTICIQLIVYRKNFSTVVLAQSIFFFISYGSHAMLSGATLRKSGDLATLVNSMLDMERNFNAKMWAPRKGKLGKQVRHILRPFLYSSVLFAGFIGFYLWQNPCFPGNFGFMFLEECSSSFIIPNQNITFKKSQTHTTTINPTVMKASLTLFQVWLVNYLVANGCYYGAQYCVAVSHCIANYLRLFKKRYIMQKLCVD</sequence>
<gene>
    <name evidence="2" type="ORF">ODALV1_LOCUS20949</name>
</gene>
<evidence type="ECO:0000256" key="1">
    <source>
        <dbReference type="SAM" id="Phobius"/>
    </source>
</evidence>
<name>A0ABP1RE96_9HEXA</name>
<reference evidence="2 3" key="1">
    <citation type="submission" date="2024-08" db="EMBL/GenBank/DDBJ databases">
        <authorList>
            <person name="Cucini C."/>
            <person name="Frati F."/>
        </authorList>
    </citation>
    <scope>NUCLEOTIDE SEQUENCE [LARGE SCALE GENOMIC DNA]</scope>
</reference>